<evidence type="ECO:0000256" key="2">
    <source>
        <dbReference type="ARBA" id="ARBA00022729"/>
    </source>
</evidence>
<evidence type="ECO:0000256" key="3">
    <source>
        <dbReference type="SAM" id="Phobius"/>
    </source>
</evidence>
<keyword evidence="2" id="KW-0732">Signal</keyword>
<comment type="subcellular location">
    <subcellularLocation>
        <location evidence="1">Secreted</location>
    </subcellularLocation>
</comment>
<evidence type="ECO:0000313" key="5">
    <source>
        <dbReference type="EMBL" id="SEM20422.1"/>
    </source>
</evidence>
<gene>
    <name evidence="5" type="ORF">SAMN05421856_101718</name>
</gene>
<keyword evidence="3" id="KW-1133">Transmembrane helix</keyword>
<keyword evidence="3" id="KW-0472">Membrane</keyword>
<dbReference type="PANTHER" id="PTHR34216:SF3">
    <property type="entry name" value="POLY-BETA-1,6-N-ACETYL-D-GLUCOSAMINE N-DEACETYLASE"/>
    <property type="match status" value="1"/>
</dbReference>
<dbReference type="RefSeq" id="WP_089998427.1">
    <property type="nucleotide sequence ID" value="NZ_FOBV01000001.1"/>
</dbReference>
<dbReference type="InterPro" id="IPR002509">
    <property type="entry name" value="NODB_dom"/>
</dbReference>
<dbReference type="STRING" id="295069.SAMN05421856_101718"/>
<dbReference type="AlphaFoldDB" id="A0A1H7WFQ0"/>
<proteinExistence type="predicted"/>
<evidence type="ECO:0000313" key="6">
    <source>
        <dbReference type="Proteomes" id="UP000199450"/>
    </source>
</evidence>
<dbReference type="InterPro" id="IPR011330">
    <property type="entry name" value="Glyco_hydro/deAcase_b/a-brl"/>
</dbReference>
<dbReference type="GO" id="GO:0005975">
    <property type="term" value="P:carbohydrate metabolic process"/>
    <property type="evidence" value="ECO:0007669"/>
    <property type="project" value="InterPro"/>
</dbReference>
<dbReference type="GO" id="GO:0005576">
    <property type="term" value="C:extracellular region"/>
    <property type="evidence" value="ECO:0007669"/>
    <property type="project" value="UniProtKB-SubCell"/>
</dbReference>
<keyword evidence="6" id="KW-1185">Reference proteome</keyword>
<dbReference type="PANTHER" id="PTHR34216">
    <property type="match status" value="1"/>
</dbReference>
<dbReference type="Proteomes" id="UP000199450">
    <property type="component" value="Unassembled WGS sequence"/>
</dbReference>
<dbReference type="Gene3D" id="3.20.20.370">
    <property type="entry name" value="Glycoside hydrolase/deacetylase"/>
    <property type="match status" value="1"/>
</dbReference>
<accession>A0A1H7WFQ0</accession>
<feature type="transmembrane region" description="Helical" evidence="3">
    <location>
        <begin position="6"/>
        <end position="25"/>
    </location>
</feature>
<keyword evidence="3" id="KW-0812">Transmembrane</keyword>
<dbReference type="InterPro" id="IPR051398">
    <property type="entry name" value="Polysacch_Deacetylase"/>
</dbReference>
<dbReference type="EMBL" id="FOBV01000001">
    <property type="protein sequence ID" value="SEM20422.1"/>
    <property type="molecule type" value="Genomic_DNA"/>
</dbReference>
<dbReference type="GO" id="GO:0016810">
    <property type="term" value="F:hydrolase activity, acting on carbon-nitrogen (but not peptide) bonds"/>
    <property type="evidence" value="ECO:0007669"/>
    <property type="project" value="InterPro"/>
</dbReference>
<organism evidence="5 6">
    <name type="scientific">Chryseobacterium taichungense</name>
    <dbReference type="NCBI Taxonomy" id="295069"/>
    <lineage>
        <taxon>Bacteria</taxon>
        <taxon>Pseudomonadati</taxon>
        <taxon>Bacteroidota</taxon>
        <taxon>Flavobacteriia</taxon>
        <taxon>Flavobacteriales</taxon>
        <taxon>Weeksellaceae</taxon>
        <taxon>Chryseobacterium group</taxon>
        <taxon>Chryseobacterium</taxon>
    </lineage>
</organism>
<feature type="domain" description="NodB homology" evidence="4">
    <location>
        <begin position="79"/>
        <end position="254"/>
    </location>
</feature>
<protein>
    <submittedName>
        <fullName evidence="5">Polysaccharide deacetylase</fullName>
    </submittedName>
</protein>
<evidence type="ECO:0000256" key="1">
    <source>
        <dbReference type="ARBA" id="ARBA00004613"/>
    </source>
</evidence>
<dbReference type="PROSITE" id="PS51677">
    <property type="entry name" value="NODB"/>
    <property type="match status" value="1"/>
</dbReference>
<name>A0A1H7WFQ0_9FLAO</name>
<evidence type="ECO:0000259" key="4">
    <source>
        <dbReference type="PROSITE" id="PS51677"/>
    </source>
</evidence>
<dbReference type="CDD" id="cd10918">
    <property type="entry name" value="CE4_NodB_like_5s_6s"/>
    <property type="match status" value="1"/>
</dbReference>
<sequence>MMILYFTVAVLLFVVVYFRLYLYLFPKNRLVILMYHQIAERSTEDLTVSVKNLEEQFKYISKKKYNPKFFNELHTPSKRSIIITFDDGYKNNEVYLPALLEKYKLKATIFIPTEFIQKGYKDNEMMTFEDIRNLDRDYFEIALHSHSHQNFRNVSADFIENDLQKNMQILDNENIQYSKVIAYPYGKYPKKNPEKAAVFSVLKQLGILYALRIGNKINYFPSQNPYELCRIDIKGKDTLIHFKLKLIFGRLKMF</sequence>
<dbReference type="OrthoDB" id="9778320at2"/>
<dbReference type="SUPFAM" id="SSF88713">
    <property type="entry name" value="Glycoside hydrolase/deacetylase"/>
    <property type="match status" value="1"/>
</dbReference>
<reference evidence="6" key="1">
    <citation type="submission" date="2016-10" db="EMBL/GenBank/DDBJ databases">
        <authorList>
            <person name="Varghese N."/>
            <person name="Submissions S."/>
        </authorList>
    </citation>
    <scope>NUCLEOTIDE SEQUENCE [LARGE SCALE GENOMIC DNA]</scope>
    <source>
        <strain evidence="6">DSM 17453</strain>
    </source>
</reference>
<dbReference type="Pfam" id="PF01522">
    <property type="entry name" value="Polysacc_deac_1"/>
    <property type="match status" value="1"/>
</dbReference>